<keyword evidence="3 9" id="KW-0732">Signal</keyword>
<dbReference type="PROSITE" id="PS50231">
    <property type="entry name" value="RICIN_B_LECTIN"/>
    <property type="match status" value="1"/>
</dbReference>
<keyword evidence="8" id="KW-0449">Lipoprotein</keyword>
<evidence type="ECO:0000256" key="7">
    <source>
        <dbReference type="ARBA" id="ARBA00023237"/>
    </source>
</evidence>
<dbReference type="Gene3D" id="2.80.10.50">
    <property type="match status" value="1"/>
</dbReference>
<dbReference type="Pfam" id="PF03498">
    <property type="entry name" value="CDtoxinA"/>
    <property type="match status" value="1"/>
</dbReference>
<keyword evidence="5" id="KW-0472">Membrane</keyword>
<keyword evidence="6" id="KW-0564">Palmitate</keyword>
<evidence type="ECO:0000256" key="1">
    <source>
        <dbReference type="ARBA" id="ARBA00004459"/>
    </source>
</evidence>
<dbReference type="CDD" id="cd23415">
    <property type="entry name" value="beta-trefoil_Ricin_AH"/>
    <property type="match status" value="1"/>
</dbReference>
<keyword evidence="7" id="KW-0998">Cell outer membrane</keyword>
<gene>
    <name evidence="10" type="ORF">SCOCK_210120</name>
</gene>
<dbReference type="GO" id="GO:0009279">
    <property type="term" value="C:cell outer membrane"/>
    <property type="evidence" value="ECO:0007669"/>
    <property type="project" value="UniProtKB-SubCell"/>
</dbReference>
<comment type="subcellular location">
    <subcellularLocation>
        <location evidence="1">Cell outer membrane</location>
        <topology evidence="1">Lipid-anchor</topology>
    </subcellularLocation>
</comment>
<evidence type="ECO:0000256" key="2">
    <source>
        <dbReference type="ARBA" id="ARBA00022656"/>
    </source>
</evidence>
<evidence type="ECO:0000256" key="3">
    <source>
        <dbReference type="ARBA" id="ARBA00022729"/>
    </source>
</evidence>
<evidence type="ECO:0000313" key="10">
    <source>
        <dbReference type="EMBL" id="CAG6393680.1"/>
    </source>
</evidence>
<dbReference type="GO" id="GO:0090729">
    <property type="term" value="F:toxin activity"/>
    <property type="evidence" value="ECO:0007669"/>
    <property type="project" value="UniProtKB-KW"/>
</dbReference>
<evidence type="ECO:0000256" key="8">
    <source>
        <dbReference type="ARBA" id="ARBA00023288"/>
    </source>
</evidence>
<keyword evidence="4" id="KW-0843">Virulence</keyword>
<name>A0A9W4DLM2_9ACTN</name>
<evidence type="ECO:0000256" key="4">
    <source>
        <dbReference type="ARBA" id="ARBA00023026"/>
    </source>
</evidence>
<feature type="chain" id="PRO_5040961505" evidence="9">
    <location>
        <begin position="48"/>
        <end position="171"/>
    </location>
</feature>
<keyword evidence="11" id="KW-1185">Reference proteome</keyword>
<dbReference type="InterPro" id="IPR035992">
    <property type="entry name" value="Ricin_B-like_lectins"/>
</dbReference>
<evidence type="ECO:0000256" key="6">
    <source>
        <dbReference type="ARBA" id="ARBA00023139"/>
    </source>
</evidence>
<reference evidence="10" key="1">
    <citation type="submission" date="2021-05" db="EMBL/GenBank/DDBJ databases">
        <authorList>
            <person name="Arsene-Ploetze F."/>
        </authorList>
    </citation>
    <scope>NUCLEOTIDE SEQUENCE</scope>
    <source>
        <strain evidence="10">DSM 42138</strain>
    </source>
</reference>
<feature type="signal peptide" evidence="9">
    <location>
        <begin position="1"/>
        <end position="47"/>
    </location>
</feature>
<sequence>MRQRFPPARKSPCMGFTSLRKRAVSAASVAVLGAAVASVMAASPAQAAAVYWQFKSIETGTCLTGGTSGVAWASSCTGSSNQQWDWVGDSGGADFPQLKNRATGQCLATDDKSNVNAVWTSSCTWTDGQRWGYNATTQQFGSALGEALKAYSDGSLHTVPGSYQAWVGWHN</sequence>
<keyword evidence="2" id="KW-0800">Toxin</keyword>
<evidence type="ECO:0000256" key="9">
    <source>
        <dbReference type="SAM" id="SignalP"/>
    </source>
</evidence>
<organism evidence="10 11">
    <name type="scientific">Actinacidiphila cocklensis</name>
    <dbReference type="NCBI Taxonomy" id="887465"/>
    <lineage>
        <taxon>Bacteria</taxon>
        <taxon>Bacillati</taxon>
        <taxon>Actinomycetota</taxon>
        <taxon>Actinomycetes</taxon>
        <taxon>Kitasatosporales</taxon>
        <taxon>Streptomycetaceae</taxon>
        <taxon>Actinacidiphila</taxon>
    </lineage>
</organism>
<comment type="caution">
    <text evidence="10">The sequence shown here is derived from an EMBL/GenBank/DDBJ whole genome shotgun (WGS) entry which is preliminary data.</text>
</comment>
<dbReference type="Proteomes" id="UP001152519">
    <property type="component" value="Unassembled WGS sequence"/>
</dbReference>
<protein>
    <submittedName>
        <fullName evidence="10">Cytolethal distending toxin A/C domain-containing protein</fullName>
    </submittedName>
</protein>
<evidence type="ECO:0000313" key="11">
    <source>
        <dbReference type="Proteomes" id="UP001152519"/>
    </source>
</evidence>
<dbReference type="SUPFAM" id="SSF50370">
    <property type="entry name" value="Ricin B-like lectins"/>
    <property type="match status" value="1"/>
</dbReference>
<accession>A0A9W4DLM2</accession>
<dbReference type="EMBL" id="CAJSLV010000050">
    <property type="protein sequence ID" value="CAG6393680.1"/>
    <property type="molecule type" value="Genomic_DNA"/>
</dbReference>
<dbReference type="InterPro" id="IPR003558">
    <property type="entry name" value="CDtoxinA/C"/>
</dbReference>
<proteinExistence type="predicted"/>
<evidence type="ECO:0000256" key="5">
    <source>
        <dbReference type="ARBA" id="ARBA00023136"/>
    </source>
</evidence>
<dbReference type="AlphaFoldDB" id="A0A9W4DLM2"/>